<accession>A0AAF0ZIV8</accession>
<dbReference type="Proteomes" id="UP001234989">
    <property type="component" value="Chromosome 7"/>
</dbReference>
<name>A0AAF0ZIV8_SOLVR</name>
<gene>
    <name evidence="1" type="ORF">MTR67_032224</name>
</gene>
<dbReference type="AlphaFoldDB" id="A0AAF0ZIV8"/>
<evidence type="ECO:0000313" key="2">
    <source>
        <dbReference type="Proteomes" id="UP001234989"/>
    </source>
</evidence>
<evidence type="ECO:0000313" key="1">
    <source>
        <dbReference type="EMBL" id="WMV38839.1"/>
    </source>
</evidence>
<organism evidence="1 2">
    <name type="scientific">Solanum verrucosum</name>
    <dbReference type="NCBI Taxonomy" id="315347"/>
    <lineage>
        <taxon>Eukaryota</taxon>
        <taxon>Viridiplantae</taxon>
        <taxon>Streptophyta</taxon>
        <taxon>Embryophyta</taxon>
        <taxon>Tracheophyta</taxon>
        <taxon>Spermatophyta</taxon>
        <taxon>Magnoliopsida</taxon>
        <taxon>eudicotyledons</taxon>
        <taxon>Gunneridae</taxon>
        <taxon>Pentapetalae</taxon>
        <taxon>asterids</taxon>
        <taxon>lamiids</taxon>
        <taxon>Solanales</taxon>
        <taxon>Solanaceae</taxon>
        <taxon>Solanoideae</taxon>
        <taxon>Solaneae</taxon>
        <taxon>Solanum</taxon>
    </lineage>
</organism>
<dbReference type="EMBL" id="CP133618">
    <property type="protein sequence ID" value="WMV38839.1"/>
    <property type="molecule type" value="Genomic_DNA"/>
</dbReference>
<sequence>MSDRVLPVLSRRLPLTSVILMPGKLKGKKKNLFLLQKSVIEPSNSLQKLASEYL</sequence>
<proteinExistence type="predicted"/>
<protein>
    <submittedName>
        <fullName evidence="1">Uncharacterized protein</fullName>
    </submittedName>
</protein>
<reference evidence="1" key="1">
    <citation type="submission" date="2023-08" db="EMBL/GenBank/DDBJ databases">
        <title>A de novo genome assembly of Solanum verrucosum Schlechtendal, a Mexican diploid species geographically isolated from the other diploid A-genome species in potato relatives.</title>
        <authorList>
            <person name="Hosaka K."/>
        </authorList>
    </citation>
    <scope>NUCLEOTIDE SEQUENCE</scope>
    <source>
        <tissue evidence="1">Young leaves</tissue>
    </source>
</reference>
<keyword evidence="2" id="KW-1185">Reference proteome</keyword>